<accession>A0A2X2UMB5</accession>
<dbReference type="InterPro" id="IPR049222">
    <property type="entry name" value="DUF6870"/>
</dbReference>
<name>A0A2X2UMB5_9FIRM</name>
<keyword evidence="3" id="KW-1185">Reference proteome</keyword>
<dbReference type="Pfam" id="PF21757">
    <property type="entry name" value="DUF6870"/>
    <property type="match status" value="1"/>
</dbReference>
<evidence type="ECO:0000313" key="2">
    <source>
        <dbReference type="EMBL" id="SQB14043.1"/>
    </source>
</evidence>
<reference evidence="2 3" key="1">
    <citation type="submission" date="2018-06" db="EMBL/GenBank/DDBJ databases">
        <authorList>
            <consortium name="Pathogen Informatics"/>
            <person name="Doyle S."/>
        </authorList>
    </citation>
    <scope>NUCLEOTIDE SEQUENCE [LARGE SCALE GENOMIC DNA]</scope>
    <source>
        <strain evidence="2 3">NCTC11224</strain>
    </source>
</reference>
<dbReference type="Proteomes" id="UP000251853">
    <property type="component" value="Unassembled WGS sequence"/>
</dbReference>
<dbReference type="EMBL" id="UAVW01000010">
    <property type="protein sequence ID" value="SQB14043.1"/>
    <property type="molecule type" value="Genomic_DNA"/>
</dbReference>
<dbReference type="AlphaFoldDB" id="A0A2X2UMB5"/>
<feature type="domain" description="DUF6870" evidence="1">
    <location>
        <begin position="11"/>
        <end position="80"/>
    </location>
</feature>
<evidence type="ECO:0000259" key="1">
    <source>
        <dbReference type="Pfam" id="PF21757"/>
    </source>
</evidence>
<organism evidence="2 3">
    <name type="scientific">Enterocloster clostridioformis</name>
    <dbReference type="NCBI Taxonomy" id="1531"/>
    <lineage>
        <taxon>Bacteria</taxon>
        <taxon>Bacillati</taxon>
        <taxon>Bacillota</taxon>
        <taxon>Clostridia</taxon>
        <taxon>Lachnospirales</taxon>
        <taxon>Lachnospiraceae</taxon>
        <taxon>Enterocloster</taxon>
    </lineage>
</organism>
<protein>
    <recommendedName>
        <fullName evidence="1">DUF6870 domain-containing protein</fullName>
    </recommendedName>
</protein>
<dbReference type="RefSeq" id="WP_112482276.1">
    <property type="nucleotide sequence ID" value="NZ_JAIWZC010000001.1"/>
</dbReference>
<proteinExistence type="predicted"/>
<sequence length="85" mass="9726">MLTIEELDAFQQIKLDEVDIDTLVDLNSVKIDTSLPCEKRMRKMLDEGVNPYLFRVGDMKIKVSYSSTGRTLSDIIENLIEKAEC</sequence>
<evidence type="ECO:0000313" key="3">
    <source>
        <dbReference type="Proteomes" id="UP000251853"/>
    </source>
</evidence>
<gene>
    <name evidence="2" type="ORF">NCTC11224_03076</name>
</gene>